<reference evidence="1" key="2">
    <citation type="journal article" date="2024" name="Plant">
        <title>Genomic evolution and insights into agronomic trait innovations of Sesamum species.</title>
        <authorList>
            <person name="Miao H."/>
            <person name="Wang L."/>
            <person name="Qu L."/>
            <person name="Liu H."/>
            <person name="Sun Y."/>
            <person name="Le M."/>
            <person name="Wang Q."/>
            <person name="Wei S."/>
            <person name="Zheng Y."/>
            <person name="Lin W."/>
            <person name="Duan Y."/>
            <person name="Cao H."/>
            <person name="Xiong S."/>
            <person name="Wang X."/>
            <person name="Wei L."/>
            <person name="Li C."/>
            <person name="Ma Q."/>
            <person name="Ju M."/>
            <person name="Zhao R."/>
            <person name="Li G."/>
            <person name="Mu C."/>
            <person name="Tian Q."/>
            <person name="Mei H."/>
            <person name="Zhang T."/>
            <person name="Gao T."/>
            <person name="Zhang H."/>
        </authorList>
    </citation>
    <scope>NUCLEOTIDE SEQUENCE</scope>
    <source>
        <strain evidence="1">G02</strain>
    </source>
</reference>
<dbReference type="AlphaFoldDB" id="A0AAW2IX90"/>
<evidence type="ECO:0000313" key="1">
    <source>
        <dbReference type="EMBL" id="KAL0286790.1"/>
    </source>
</evidence>
<dbReference type="PANTHER" id="PTHR33116">
    <property type="entry name" value="REVERSE TRANSCRIPTASE ZINC-BINDING DOMAIN-CONTAINING PROTEIN-RELATED-RELATED"/>
    <property type="match status" value="1"/>
</dbReference>
<accession>A0AAW2IX90</accession>
<dbReference type="EMBL" id="JACGWJ010000924">
    <property type="protein sequence ID" value="KAL0286790.1"/>
    <property type="molecule type" value="Genomic_DNA"/>
</dbReference>
<proteinExistence type="predicted"/>
<comment type="caution">
    <text evidence="1">The sequence shown here is derived from an EMBL/GenBank/DDBJ whole genome shotgun (WGS) entry which is preliminary data.</text>
</comment>
<gene>
    <name evidence="1" type="ORF">Sradi_7139200</name>
</gene>
<organism evidence="1">
    <name type="scientific">Sesamum radiatum</name>
    <name type="common">Black benniseed</name>
    <dbReference type="NCBI Taxonomy" id="300843"/>
    <lineage>
        <taxon>Eukaryota</taxon>
        <taxon>Viridiplantae</taxon>
        <taxon>Streptophyta</taxon>
        <taxon>Embryophyta</taxon>
        <taxon>Tracheophyta</taxon>
        <taxon>Spermatophyta</taxon>
        <taxon>Magnoliopsida</taxon>
        <taxon>eudicotyledons</taxon>
        <taxon>Gunneridae</taxon>
        <taxon>Pentapetalae</taxon>
        <taxon>asterids</taxon>
        <taxon>lamiids</taxon>
        <taxon>Lamiales</taxon>
        <taxon>Pedaliaceae</taxon>
        <taxon>Sesamum</taxon>
    </lineage>
</organism>
<sequence length="224" mass="25272">MIEQRLRSFLWKGATGSGYAKVSWAQVCRPKMEGGLGIRSVSFMNQALMMKHVWRILQADTSSIWVAWVLRHRLHKKTIWTYCSSNSSWCWNKLIKLSLALRARLEYRVGDGHNFYIWTDIWHPQGPLLRTFPRGPSITGLSSDALLKSVIQRDSWVWPSETNFDIQQIIAGLPPIFPNQTDTIVWKFNGGNFSTRVGSGFNGPGWAGNAMLFGLASDGAVPTS</sequence>
<name>A0AAW2IX90_SESRA</name>
<dbReference type="PANTHER" id="PTHR33116:SF76">
    <property type="entry name" value="DUF4283 DOMAIN-CONTAINING PROTEIN"/>
    <property type="match status" value="1"/>
</dbReference>
<reference evidence="1" key="1">
    <citation type="submission" date="2020-06" db="EMBL/GenBank/DDBJ databases">
        <authorList>
            <person name="Li T."/>
            <person name="Hu X."/>
            <person name="Zhang T."/>
            <person name="Song X."/>
            <person name="Zhang H."/>
            <person name="Dai N."/>
            <person name="Sheng W."/>
            <person name="Hou X."/>
            <person name="Wei L."/>
        </authorList>
    </citation>
    <scope>NUCLEOTIDE SEQUENCE</scope>
    <source>
        <strain evidence="1">G02</strain>
        <tissue evidence="1">Leaf</tissue>
    </source>
</reference>
<protein>
    <submittedName>
        <fullName evidence="1">Uncharacterized protein</fullName>
    </submittedName>
</protein>